<dbReference type="Gene3D" id="3.90.1150.80">
    <property type="match status" value="1"/>
</dbReference>
<dbReference type="GO" id="GO:0045144">
    <property type="term" value="P:meiotic sister chromatid segregation"/>
    <property type="evidence" value="ECO:0007669"/>
    <property type="project" value="TreeGrafter"/>
</dbReference>
<dbReference type="HOGENOM" id="CLU_029214_3_0_1"/>
<feature type="compositionally biased region" description="Basic residues" evidence="2">
    <location>
        <begin position="49"/>
        <end position="59"/>
    </location>
</feature>
<dbReference type="CDD" id="cd23787">
    <property type="entry name" value="RWD_CSM1"/>
    <property type="match status" value="1"/>
</dbReference>
<dbReference type="EMBL" id="KE720866">
    <property type="protein sequence ID" value="ERF74798.1"/>
    <property type="molecule type" value="Genomic_DNA"/>
</dbReference>
<dbReference type="InterPro" id="IPR020981">
    <property type="entry name" value="Csm1/Pcs1_C"/>
</dbReference>
<feature type="region of interest" description="Disordered" evidence="2">
    <location>
        <begin position="25"/>
        <end position="165"/>
    </location>
</feature>
<keyword evidence="1" id="KW-0175">Coiled coil</keyword>
<dbReference type="PANTHER" id="PTHR28006:SF1">
    <property type="entry name" value="MONOPOLIN COMPLEX SUBUNIT CSM1"/>
    <property type="match status" value="1"/>
</dbReference>
<gene>
    <name evidence="4" type="ORF">EPUS_03182</name>
</gene>
<dbReference type="GO" id="GO:1990644">
    <property type="term" value="F:microtubule site clamp"/>
    <property type="evidence" value="ECO:0007669"/>
    <property type="project" value="TreeGrafter"/>
</dbReference>
<organism evidence="4 5">
    <name type="scientific">Endocarpon pusillum (strain Z07020 / HMAS-L-300199)</name>
    <name type="common">Lichen-forming fungus</name>
    <dbReference type="NCBI Taxonomy" id="1263415"/>
    <lineage>
        <taxon>Eukaryota</taxon>
        <taxon>Fungi</taxon>
        <taxon>Dikarya</taxon>
        <taxon>Ascomycota</taxon>
        <taxon>Pezizomycotina</taxon>
        <taxon>Eurotiomycetes</taxon>
        <taxon>Chaetothyriomycetidae</taxon>
        <taxon>Verrucariales</taxon>
        <taxon>Verrucariaceae</taxon>
        <taxon>Endocarpon</taxon>
    </lineage>
</organism>
<feature type="domain" description="Monopolin complex subunit Csm1/Pcs1 C-terminal" evidence="3">
    <location>
        <begin position="386"/>
        <end position="475"/>
    </location>
</feature>
<dbReference type="GO" id="GO:0051315">
    <property type="term" value="P:attachment of mitotic spindle microtubules to kinetochore"/>
    <property type="evidence" value="ECO:0007669"/>
    <property type="project" value="TreeGrafter"/>
</dbReference>
<reference evidence="5" key="1">
    <citation type="journal article" date="2014" name="BMC Genomics">
        <title>Genome characteristics reveal the impact of lichenization on lichen-forming fungus Endocarpon pusillum Hedwig (Verrucariales, Ascomycota).</title>
        <authorList>
            <person name="Wang Y.-Y."/>
            <person name="Liu B."/>
            <person name="Zhang X.-Y."/>
            <person name="Zhou Q.-M."/>
            <person name="Zhang T."/>
            <person name="Li H."/>
            <person name="Yu Y.-F."/>
            <person name="Zhang X.-L."/>
            <person name="Hao X.-Y."/>
            <person name="Wang M."/>
            <person name="Wang L."/>
            <person name="Wei J.-C."/>
        </authorList>
    </citation>
    <scope>NUCLEOTIDE SEQUENCE [LARGE SCALE GENOMIC DNA]</scope>
    <source>
        <strain evidence="5">Z07020 / HMAS-L-300199</strain>
    </source>
</reference>
<dbReference type="GO" id="GO:0005730">
    <property type="term" value="C:nucleolus"/>
    <property type="evidence" value="ECO:0007669"/>
    <property type="project" value="TreeGrafter"/>
</dbReference>
<dbReference type="Proteomes" id="UP000019373">
    <property type="component" value="Unassembled WGS sequence"/>
</dbReference>
<dbReference type="GO" id="GO:0033551">
    <property type="term" value="C:monopolin complex"/>
    <property type="evidence" value="ECO:0007669"/>
    <property type="project" value="InterPro"/>
</dbReference>
<keyword evidence="5" id="KW-1185">Reference proteome</keyword>
<evidence type="ECO:0000313" key="4">
    <source>
        <dbReference type="EMBL" id="ERF74798.1"/>
    </source>
</evidence>
<dbReference type="RefSeq" id="XP_007787802.1">
    <property type="nucleotide sequence ID" value="XM_007789612.1"/>
</dbReference>
<feature type="compositionally biased region" description="Basic and acidic residues" evidence="2">
    <location>
        <begin position="132"/>
        <end position="143"/>
    </location>
</feature>
<protein>
    <recommendedName>
        <fullName evidence="3">Monopolin complex subunit Csm1/Pcs1 C-terminal domain-containing protein</fullName>
    </recommendedName>
</protein>
<dbReference type="GeneID" id="19238228"/>
<dbReference type="OMA" id="QHRENLY"/>
<dbReference type="OrthoDB" id="2431049at2759"/>
<feature type="compositionally biased region" description="Basic and acidic residues" evidence="2">
    <location>
        <begin position="220"/>
        <end position="233"/>
    </location>
</feature>
<proteinExistence type="predicted"/>
<evidence type="ECO:0000256" key="1">
    <source>
        <dbReference type="SAM" id="Coils"/>
    </source>
</evidence>
<accession>U1GR19</accession>
<name>U1GR19_ENDPU</name>
<dbReference type="InterPro" id="IPR038608">
    <property type="entry name" value="Csm1/Pcs1_C_sf"/>
</dbReference>
<dbReference type="Pfam" id="PF12539">
    <property type="entry name" value="Csm1"/>
    <property type="match status" value="1"/>
</dbReference>
<dbReference type="InterPro" id="IPR040349">
    <property type="entry name" value="Csm1/Pcs1"/>
</dbReference>
<dbReference type="AlphaFoldDB" id="U1GR19"/>
<dbReference type="GO" id="GO:0072686">
    <property type="term" value="C:mitotic spindle"/>
    <property type="evidence" value="ECO:0007669"/>
    <property type="project" value="TreeGrafter"/>
</dbReference>
<evidence type="ECO:0000313" key="5">
    <source>
        <dbReference type="Proteomes" id="UP000019373"/>
    </source>
</evidence>
<evidence type="ECO:0000259" key="3">
    <source>
        <dbReference type="Pfam" id="PF12539"/>
    </source>
</evidence>
<feature type="coiled-coil region" evidence="1">
    <location>
        <begin position="256"/>
        <end position="346"/>
    </location>
</feature>
<dbReference type="eggNOG" id="ENOG502R6WM">
    <property type="taxonomic scope" value="Eukaryota"/>
</dbReference>
<dbReference type="GO" id="GO:0034506">
    <property type="term" value="C:chromosome, centromeric core domain"/>
    <property type="evidence" value="ECO:0007669"/>
    <property type="project" value="TreeGrafter"/>
</dbReference>
<evidence type="ECO:0000256" key="2">
    <source>
        <dbReference type="SAM" id="MobiDB-lite"/>
    </source>
</evidence>
<dbReference type="FunFam" id="3.90.1150.80:FF:000001">
    <property type="entry name" value="Chromosome segregation protein (Pcs1)"/>
    <property type="match status" value="1"/>
</dbReference>
<sequence>MRGISSLIDTDMDDSTRFVDENMIISSASESELPKKKAAQPKAADSRVSKPKAAPRKPKAVKEDGAKKAVGKATGTKRKALEEQVNGESQQASKKISRIPVAQSDDELDGVTGPERPKQEVSQKAKRKPRAKKDTVAHGDDSGHGPLAVQHTQAQTGSKKPKVTQKVIADDPHPIVQEVDNIVEAYAECSPQRPVKKSVGSASQSRQENVVRRKAGGSSDTERGGGDPNLRRKLGDVTRKFENIDLKYRNLKDVGIVEANANMEKLRKQCEATTSASAELIESLKKELAMQMPLAHDARQLQIDLQNSKQEATKYRSEVTDLESSLMAAQNEIKALQAKLAAARSSATSVESATARTPGSAMKNSNQARTIMVGSAEAAQAAQAAQLKEDLYSDLTGLIIRSVKRADEGDAYDCIQTGRNGTLHFKLVVETEGDGRTTSFEDTEFLYTPLLDSNRDKDMIELLPYYLKEDITFNRHHAAKFYSRVVDALTKKPTDDE</sequence>
<dbReference type="PANTHER" id="PTHR28006">
    <property type="entry name" value="MONOPOLIN COMPLEX SUBUNIT CSM1"/>
    <property type="match status" value="1"/>
</dbReference>
<feature type="region of interest" description="Disordered" evidence="2">
    <location>
        <begin position="191"/>
        <end position="233"/>
    </location>
</feature>